<evidence type="ECO:0000256" key="1">
    <source>
        <dbReference type="SAM" id="MobiDB-lite"/>
    </source>
</evidence>
<feature type="compositionally biased region" description="Polar residues" evidence="1">
    <location>
        <begin position="1"/>
        <end position="22"/>
    </location>
</feature>
<evidence type="ECO:0000313" key="2">
    <source>
        <dbReference type="EMBL" id="KAF9946462.1"/>
    </source>
</evidence>
<dbReference type="EMBL" id="JAAAHW010007754">
    <property type="protein sequence ID" value="KAF9946462.1"/>
    <property type="molecule type" value="Genomic_DNA"/>
</dbReference>
<dbReference type="Proteomes" id="UP000749646">
    <property type="component" value="Unassembled WGS sequence"/>
</dbReference>
<sequence length="641" mass="65296">MAPVTIPTQFAPSGPIQPTNVTGDGKPPVIGFGGLINPAINFTMPTVNKVIVRAVTGAQLTAGVGFSWNNPLNIAVDIPYLSLDIGLNGTRILTLGVNNLQLTPGNMNAEILVDLKFNNDPAASVQLAAFVNDFLAGTINQVVNIGNLTFGARDNTTATGVLLNSIFGGLELNLPLMNVSTVALKQLALSYIQPYLPIDISKLGSGSGPSLMTYLKALAISTAPGHTLLIAPTIQLPIPFELDLNIPYFALDINLDNNMLGQLFLADLVGTGSGQVSISVGVGIVFRELAPEIPPIVAKLVSGLTTGSSLDILAGVSNLAIGISPADAINTLNNINIAVPMSSLITGSISGGNLIGDIMSQTNVTIAPNAISVKIGSLAQLTIHEAAISVLPNNMVTAGINLDMFLGVPVVANIGYFGLQVSLDGSNLAGVGLTTGLNYGGGTVQMNAGIAISVGTGPEIAGKVATLVNAIIAHQPVSSSIGVSGIVLGHSSDDLINALSQLSVSLPLGGLLGGDAPSLTPGFLDRLLAQLGLSLTELSLATIPNAGLQIGAKAAFSNPIPISLSVPFIGISGGLDRVDIVDVSLTNLAMSPGPNALQAQVNLNFNNAANAQTKVATFVGEILGGQLGNTPEALTVHNLRI</sequence>
<protein>
    <submittedName>
        <fullName evidence="2">Uncharacterized protein</fullName>
    </submittedName>
</protein>
<dbReference type="OrthoDB" id="2443621at2759"/>
<feature type="non-terminal residue" evidence="2">
    <location>
        <position position="1"/>
    </location>
</feature>
<keyword evidence="3" id="KW-1185">Reference proteome</keyword>
<dbReference type="AlphaFoldDB" id="A0A9P6ISW6"/>
<reference evidence="2" key="1">
    <citation type="journal article" date="2020" name="Fungal Divers.">
        <title>Resolving the Mortierellaceae phylogeny through synthesis of multi-gene phylogenetics and phylogenomics.</title>
        <authorList>
            <person name="Vandepol N."/>
            <person name="Liber J."/>
            <person name="Desiro A."/>
            <person name="Na H."/>
            <person name="Kennedy M."/>
            <person name="Barry K."/>
            <person name="Grigoriev I.V."/>
            <person name="Miller A.N."/>
            <person name="O'Donnell K."/>
            <person name="Stajich J.E."/>
            <person name="Bonito G."/>
        </authorList>
    </citation>
    <scope>NUCLEOTIDE SEQUENCE</scope>
    <source>
        <strain evidence="2">MES-2147</strain>
    </source>
</reference>
<organism evidence="2 3">
    <name type="scientific">Modicella reniformis</name>
    <dbReference type="NCBI Taxonomy" id="1440133"/>
    <lineage>
        <taxon>Eukaryota</taxon>
        <taxon>Fungi</taxon>
        <taxon>Fungi incertae sedis</taxon>
        <taxon>Mucoromycota</taxon>
        <taxon>Mortierellomycotina</taxon>
        <taxon>Mortierellomycetes</taxon>
        <taxon>Mortierellales</taxon>
        <taxon>Mortierellaceae</taxon>
        <taxon>Modicella</taxon>
    </lineage>
</organism>
<proteinExistence type="predicted"/>
<gene>
    <name evidence="2" type="ORF">BGZ65_009686</name>
</gene>
<name>A0A9P6ISW6_9FUNG</name>
<evidence type="ECO:0000313" key="3">
    <source>
        <dbReference type="Proteomes" id="UP000749646"/>
    </source>
</evidence>
<accession>A0A9P6ISW6</accession>
<comment type="caution">
    <text evidence="2">The sequence shown here is derived from an EMBL/GenBank/DDBJ whole genome shotgun (WGS) entry which is preliminary data.</text>
</comment>
<feature type="region of interest" description="Disordered" evidence="1">
    <location>
        <begin position="1"/>
        <end position="23"/>
    </location>
</feature>